<dbReference type="EMBL" id="CP047898">
    <property type="protein sequence ID" value="QHK20818.1"/>
    <property type="molecule type" value="Genomic_DNA"/>
</dbReference>
<dbReference type="Proteomes" id="UP000464186">
    <property type="component" value="Chromosome"/>
</dbReference>
<dbReference type="InterPro" id="IPR000182">
    <property type="entry name" value="GNAT_dom"/>
</dbReference>
<dbReference type="GO" id="GO:0016747">
    <property type="term" value="F:acyltransferase activity, transferring groups other than amino-acyl groups"/>
    <property type="evidence" value="ECO:0007669"/>
    <property type="project" value="InterPro"/>
</dbReference>
<feature type="domain" description="N-acetyltransferase" evidence="1">
    <location>
        <begin position="13"/>
        <end position="154"/>
    </location>
</feature>
<accession>A0A6P1NNH4</accession>
<name>A0A6P1NNH4_9MICC</name>
<dbReference type="KEGG" id="psey:GU243_15045"/>
<organism evidence="2 3">
    <name type="scientific">Pseudarthrobacter psychrotolerans</name>
    <dbReference type="NCBI Taxonomy" id="2697569"/>
    <lineage>
        <taxon>Bacteria</taxon>
        <taxon>Bacillati</taxon>
        <taxon>Actinomycetota</taxon>
        <taxon>Actinomycetes</taxon>
        <taxon>Micrococcales</taxon>
        <taxon>Micrococcaceae</taxon>
        <taxon>Pseudarthrobacter</taxon>
    </lineage>
</organism>
<gene>
    <name evidence="2" type="ORF">GU243_15045</name>
</gene>
<proteinExistence type="predicted"/>
<dbReference type="Gene3D" id="3.40.630.30">
    <property type="match status" value="1"/>
</dbReference>
<protein>
    <submittedName>
        <fullName evidence="2">GNAT family N-acetyltransferase</fullName>
    </submittedName>
</protein>
<evidence type="ECO:0000313" key="2">
    <source>
        <dbReference type="EMBL" id="QHK20818.1"/>
    </source>
</evidence>
<sequence length="178" mass="20026">MHCGLNGHVTAEFSLRPSLPTDAAWIAELRAVVMRPDLERLGRFDPVRVRRRFLDSFCPELTQVIEVDGRSAGSITVRPEPDAVWIEHFYLEPAFHGQGLGGSVLREVMAACVDQRPFRLNVLQGSAARRLYERHGFAVESEDPVDIIMAAKSQATGNRLLRKRPYEGSKGRLRSNRC</sequence>
<dbReference type="InterPro" id="IPR016181">
    <property type="entry name" value="Acyl_CoA_acyltransferase"/>
</dbReference>
<dbReference type="Pfam" id="PF13508">
    <property type="entry name" value="Acetyltransf_7"/>
    <property type="match status" value="1"/>
</dbReference>
<dbReference type="AlphaFoldDB" id="A0A6P1NNH4"/>
<dbReference type="SUPFAM" id="SSF55729">
    <property type="entry name" value="Acyl-CoA N-acyltransferases (Nat)"/>
    <property type="match status" value="1"/>
</dbReference>
<dbReference type="CDD" id="cd04301">
    <property type="entry name" value="NAT_SF"/>
    <property type="match status" value="1"/>
</dbReference>
<keyword evidence="3" id="KW-1185">Reference proteome</keyword>
<reference evidence="2 3" key="1">
    <citation type="submission" date="2020-01" db="EMBL/GenBank/DDBJ databases">
        <title>Pseudarthrobacter psychrotolerans sp. nov., isolated from antarctic soil.</title>
        <authorList>
            <person name="Shin Y."/>
            <person name="Park W."/>
        </authorList>
    </citation>
    <scope>NUCLEOTIDE SEQUENCE [LARGE SCALE GENOMIC DNA]</scope>
    <source>
        <strain evidence="2 3">YJ56</strain>
    </source>
</reference>
<evidence type="ECO:0000259" key="1">
    <source>
        <dbReference type="PROSITE" id="PS51186"/>
    </source>
</evidence>
<keyword evidence="2" id="KW-0808">Transferase</keyword>
<evidence type="ECO:0000313" key="3">
    <source>
        <dbReference type="Proteomes" id="UP000464186"/>
    </source>
</evidence>
<dbReference type="PROSITE" id="PS51186">
    <property type="entry name" value="GNAT"/>
    <property type="match status" value="1"/>
</dbReference>